<name>A0A1I2MA79_9BACT</name>
<keyword evidence="2 6" id="KW-0812">Transmembrane</keyword>
<proteinExistence type="predicted"/>
<reference evidence="8 9" key="1">
    <citation type="submission" date="2016-10" db="EMBL/GenBank/DDBJ databases">
        <authorList>
            <person name="de Groot N.N."/>
        </authorList>
    </citation>
    <scope>NUCLEOTIDE SEQUENCE [LARGE SCALE GENOMIC DNA]</scope>
    <source>
        <strain evidence="8 9">CGMCC 1.9156</strain>
    </source>
</reference>
<keyword evidence="4 6" id="KW-1133">Transmembrane helix</keyword>
<keyword evidence="3" id="KW-0201">Cytochrome c-type biogenesis</keyword>
<sequence>MKQRNTWQAPWSYREGWIITGGLAILGIVWQVFLPAFKAELPRWPGNLILGLFFTGIIVSLYWFFPKSSLVKWLSSVPAAVTSASFYCGLAILMGIIPQQQASPSALINLTGLNQLTISWIFALANLYFLSSLGLATLKRLIPFKKKNIGYILNHLGLWLALTTAALGSSDLQRLHMNCYEGQPEWRATNQQGQVVELPIAIELLDFKIEEYAPKLTLIDNQTGKIAVTDIKNPYFSITDTPFQLGDYTIEMELYLPQAGLIGDRFERVNEIGSPPAAKLIVTNTVNQQKSTGWVSSGSFRQQPYAFTLNERHSLVMLPPEAQKYQSDIRIITQEGQQLSTTLEVNKPFKLGGWKLYQLSYDSEKGKWSTLSVIELVRDPWIPAVYLGIFMLLAGSLFLFREGTTKRKKGENHGLD</sequence>
<feature type="transmembrane region" description="Helical" evidence="6">
    <location>
        <begin position="381"/>
        <end position="400"/>
    </location>
</feature>
<feature type="transmembrane region" description="Helical" evidence="6">
    <location>
        <begin position="117"/>
        <end position="138"/>
    </location>
</feature>
<dbReference type="PANTHER" id="PTHR31566">
    <property type="entry name" value="CYTOCHROME C BIOGENESIS PROTEIN CCS1, CHLOROPLASTIC"/>
    <property type="match status" value="1"/>
</dbReference>
<dbReference type="InterPro" id="IPR007816">
    <property type="entry name" value="ResB-like_domain"/>
</dbReference>
<evidence type="ECO:0000313" key="9">
    <source>
        <dbReference type="Proteomes" id="UP000198964"/>
    </source>
</evidence>
<dbReference type="GO" id="GO:0016020">
    <property type="term" value="C:membrane"/>
    <property type="evidence" value="ECO:0007669"/>
    <property type="project" value="UniProtKB-SubCell"/>
</dbReference>
<dbReference type="RefSeq" id="WP_093921724.1">
    <property type="nucleotide sequence ID" value="NZ_FONW01000019.1"/>
</dbReference>
<gene>
    <name evidence="8" type="ORF">SAMN05216283_11934</name>
</gene>
<protein>
    <submittedName>
        <fullName evidence="8">ResB-like family protein</fullName>
    </submittedName>
</protein>
<evidence type="ECO:0000256" key="2">
    <source>
        <dbReference type="ARBA" id="ARBA00022692"/>
    </source>
</evidence>
<comment type="subcellular location">
    <subcellularLocation>
        <location evidence="1">Membrane</location>
        <topology evidence="1">Multi-pass membrane protein</topology>
    </subcellularLocation>
</comment>
<dbReference type="Proteomes" id="UP000198964">
    <property type="component" value="Unassembled WGS sequence"/>
</dbReference>
<dbReference type="GO" id="GO:0017004">
    <property type="term" value="P:cytochrome complex assembly"/>
    <property type="evidence" value="ECO:0007669"/>
    <property type="project" value="UniProtKB-KW"/>
</dbReference>
<dbReference type="STRING" id="655355.SAMN05216283_11934"/>
<evidence type="ECO:0000256" key="1">
    <source>
        <dbReference type="ARBA" id="ARBA00004141"/>
    </source>
</evidence>
<feature type="domain" description="ResB-like" evidence="7">
    <location>
        <begin position="296"/>
        <end position="365"/>
    </location>
</feature>
<feature type="transmembrane region" description="Helical" evidence="6">
    <location>
        <begin position="45"/>
        <end position="65"/>
    </location>
</feature>
<evidence type="ECO:0000256" key="6">
    <source>
        <dbReference type="SAM" id="Phobius"/>
    </source>
</evidence>
<evidence type="ECO:0000256" key="5">
    <source>
        <dbReference type="ARBA" id="ARBA00023136"/>
    </source>
</evidence>
<dbReference type="EMBL" id="FONW01000019">
    <property type="protein sequence ID" value="SFF88342.1"/>
    <property type="molecule type" value="Genomic_DNA"/>
</dbReference>
<dbReference type="Pfam" id="PF05140">
    <property type="entry name" value="ResB"/>
    <property type="match status" value="1"/>
</dbReference>
<feature type="transmembrane region" description="Helical" evidence="6">
    <location>
        <begin position="150"/>
        <end position="169"/>
    </location>
</feature>
<accession>A0A1I2MA79</accession>
<dbReference type="AlphaFoldDB" id="A0A1I2MA79"/>
<dbReference type="PANTHER" id="PTHR31566:SF5">
    <property type="entry name" value="RESB-LIKE DOMAIN-CONTAINING PROTEIN"/>
    <property type="match status" value="1"/>
</dbReference>
<feature type="transmembrane region" description="Helical" evidence="6">
    <location>
        <begin position="77"/>
        <end position="97"/>
    </location>
</feature>
<evidence type="ECO:0000256" key="3">
    <source>
        <dbReference type="ARBA" id="ARBA00022748"/>
    </source>
</evidence>
<feature type="transmembrane region" description="Helical" evidence="6">
    <location>
        <begin position="12"/>
        <end position="33"/>
    </location>
</feature>
<organism evidence="8 9">
    <name type="scientific">Sunxiuqinia elliptica</name>
    <dbReference type="NCBI Taxonomy" id="655355"/>
    <lineage>
        <taxon>Bacteria</taxon>
        <taxon>Pseudomonadati</taxon>
        <taxon>Bacteroidota</taxon>
        <taxon>Bacteroidia</taxon>
        <taxon>Marinilabiliales</taxon>
        <taxon>Prolixibacteraceae</taxon>
        <taxon>Sunxiuqinia</taxon>
    </lineage>
</organism>
<keyword evidence="5 6" id="KW-0472">Membrane</keyword>
<keyword evidence="9" id="KW-1185">Reference proteome</keyword>
<dbReference type="InterPro" id="IPR023494">
    <property type="entry name" value="Cyt_c_bgen_Ccs1/CcsB/ResB"/>
</dbReference>
<evidence type="ECO:0000259" key="7">
    <source>
        <dbReference type="Pfam" id="PF05140"/>
    </source>
</evidence>
<evidence type="ECO:0000313" key="8">
    <source>
        <dbReference type="EMBL" id="SFF88342.1"/>
    </source>
</evidence>
<evidence type="ECO:0000256" key="4">
    <source>
        <dbReference type="ARBA" id="ARBA00022989"/>
    </source>
</evidence>